<reference evidence="10 11" key="1">
    <citation type="submission" date="2022-01" db="EMBL/GenBank/DDBJ databases">
        <title>Flavihumibacter sp. nov., isolated from sediment of a river.</title>
        <authorList>
            <person name="Liu H."/>
        </authorList>
    </citation>
    <scope>NUCLEOTIDE SEQUENCE [LARGE SCALE GENOMIC DNA]</scope>
    <source>
        <strain evidence="10 11">RY-1</strain>
    </source>
</reference>
<dbReference type="InterPro" id="IPR039426">
    <property type="entry name" value="TonB-dep_rcpt-like"/>
</dbReference>
<evidence type="ECO:0000256" key="2">
    <source>
        <dbReference type="ARBA" id="ARBA00022448"/>
    </source>
</evidence>
<comment type="caution">
    <text evidence="10">The sequence shown here is derived from an EMBL/GenBank/DDBJ whole genome shotgun (WGS) entry which is preliminary data.</text>
</comment>
<dbReference type="InterPro" id="IPR036942">
    <property type="entry name" value="Beta-barrel_TonB_sf"/>
</dbReference>
<dbReference type="NCBIfam" id="TIGR04056">
    <property type="entry name" value="OMP_RagA_SusC"/>
    <property type="match status" value="1"/>
</dbReference>
<dbReference type="SUPFAM" id="SSF49464">
    <property type="entry name" value="Carboxypeptidase regulatory domain-like"/>
    <property type="match status" value="1"/>
</dbReference>
<protein>
    <submittedName>
        <fullName evidence="10">SusC/RagA family TonB-linked outer membrane protein</fullName>
    </submittedName>
</protein>
<dbReference type="Pfam" id="PF13715">
    <property type="entry name" value="CarbopepD_reg_2"/>
    <property type="match status" value="1"/>
</dbReference>
<evidence type="ECO:0000256" key="5">
    <source>
        <dbReference type="ARBA" id="ARBA00023136"/>
    </source>
</evidence>
<dbReference type="Gene3D" id="2.60.40.1120">
    <property type="entry name" value="Carboxypeptidase-like, regulatory domain"/>
    <property type="match status" value="1"/>
</dbReference>
<dbReference type="Pfam" id="PF07715">
    <property type="entry name" value="Plug"/>
    <property type="match status" value="1"/>
</dbReference>
<dbReference type="EMBL" id="JAKEVY010000003">
    <property type="protein sequence ID" value="MCF1715928.1"/>
    <property type="molecule type" value="Genomic_DNA"/>
</dbReference>
<evidence type="ECO:0000256" key="8">
    <source>
        <dbReference type="SAM" id="SignalP"/>
    </source>
</evidence>
<keyword evidence="2 7" id="KW-0813">Transport</keyword>
<comment type="similarity">
    <text evidence="7">Belongs to the TonB-dependent receptor family.</text>
</comment>
<dbReference type="InterPro" id="IPR012910">
    <property type="entry name" value="Plug_dom"/>
</dbReference>
<dbReference type="InterPro" id="IPR023996">
    <property type="entry name" value="TonB-dep_OMP_SusC/RagA"/>
</dbReference>
<evidence type="ECO:0000259" key="9">
    <source>
        <dbReference type="Pfam" id="PF07715"/>
    </source>
</evidence>
<organism evidence="10 11">
    <name type="scientific">Flavihumibacter fluminis</name>
    <dbReference type="NCBI Taxonomy" id="2909236"/>
    <lineage>
        <taxon>Bacteria</taxon>
        <taxon>Pseudomonadati</taxon>
        <taxon>Bacteroidota</taxon>
        <taxon>Chitinophagia</taxon>
        <taxon>Chitinophagales</taxon>
        <taxon>Chitinophagaceae</taxon>
        <taxon>Flavihumibacter</taxon>
    </lineage>
</organism>
<keyword evidence="5 7" id="KW-0472">Membrane</keyword>
<keyword evidence="11" id="KW-1185">Reference proteome</keyword>
<dbReference type="PROSITE" id="PS52016">
    <property type="entry name" value="TONB_DEPENDENT_REC_3"/>
    <property type="match status" value="1"/>
</dbReference>
<evidence type="ECO:0000256" key="4">
    <source>
        <dbReference type="ARBA" id="ARBA00022692"/>
    </source>
</evidence>
<comment type="subcellular location">
    <subcellularLocation>
        <location evidence="1 7">Cell outer membrane</location>
        <topology evidence="1 7">Multi-pass membrane protein</topology>
    </subcellularLocation>
</comment>
<keyword evidence="8" id="KW-0732">Signal</keyword>
<dbReference type="SUPFAM" id="SSF56935">
    <property type="entry name" value="Porins"/>
    <property type="match status" value="1"/>
</dbReference>
<keyword evidence="6 7" id="KW-0998">Cell outer membrane</keyword>
<feature type="signal peptide" evidence="8">
    <location>
        <begin position="1"/>
        <end position="20"/>
    </location>
</feature>
<evidence type="ECO:0000256" key="1">
    <source>
        <dbReference type="ARBA" id="ARBA00004571"/>
    </source>
</evidence>
<gene>
    <name evidence="10" type="ORF">L0U88_14910</name>
</gene>
<dbReference type="InterPro" id="IPR023997">
    <property type="entry name" value="TonB-dep_OMP_SusC/RagA_CS"/>
</dbReference>
<dbReference type="NCBIfam" id="TIGR04057">
    <property type="entry name" value="SusC_RagA_signa"/>
    <property type="match status" value="1"/>
</dbReference>
<evidence type="ECO:0000256" key="3">
    <source>
        <dbReference type="ARBA" id="ARBA00022452"/>
    </source>
</evidence>
<feature type="chain" id="PRO_5046348545" evidence="8">
    <location>
        <begin position="21"/>
        <end position="1023"/>
    </location>
</feature>
<dbReference type="RefSeq" id="WP_234866874.1">
    <property type="nucleotide sequence ID" value="NZ_JAKEVY010000003.1"/>
</dbReference>
<proteinExistence type="inferred from homology"/>
<dbReference type="InterPro" id="IPR037066">
    <property type="entry name" value="Plug_dom_sf"/>
</dbReference>
<name>A0ABS9BLQ7_9BACT</name>
<keyword evidence="4 7" id="KW-0812">Transmembrane</keyword>
<dbReference type="InterPro" id="IPR008969">
    <property type="entry name" value="CarboxyPept-like_regulatory"/>
</dbReference>
<keyword evidence="3 7" id="KW-1134">Transmembrane beta strand</keyword>
<evidence type="ECO:0000313" key="10">
    <source>
        <dbReference type="EMBL" id="MCF1715928.1"/>
    </source>
</evidence>
<accession>A0ABS9BLQ7</accession>
<dbReference type="Proteomes" id="UP001200145">
    <property type="component" value="Unassembled WGS sequence"/>
</dbReference>
<feature type="domain" description="TonB-dependent receptor plug" evidence="9">
    <location>
        <begin position="114"/>
        <end position="222"/>
    </location>
</feature>
<dbReference type="Gene3D" id="2.40.170.20">
    <property type="entry name" value="TonB-dependent receptor, beta-barrel domain"/>
    <property type="match status" value="1"/>
</dbReference>
<sequence>MRKMLCMLLCMVVLAGQLWAQSRTITGKVVDDQGKPLSNVTVRAIGSNIGSSTDDNGNFTLSVPTSARDLEFTSIGFATKSVLIPSSGSIEVKMEKGTSTLSEVVVTGYSSRKKAEFTGAVAKVVAEEINQVPLASFEQILQGRAPGLYIASGSGLPGSSARVNIRGVGSIFGGNDPLYVMDGIPIEAGVFRSLNPNDFESVDVLKDAAGTSLYGSRGANGVIVITTKKGKGGKTQLNYRNMFGFAEPPQLKNVKMMNTTERLRYESEILGPGLFPSPTGLTGLPGWDYSPNNPRYAGLTDAQKELNARLLDSISRINTNWPDQFTQRAPFQQHELSASGGNQNLNFYTSLSYFDQEGIILNSGLERYTFRANIDFKSDRLSVSVRSTAGWSKQNGIESEAGVALANPIAASYLELPYRRLRNDAGTVITGAGRVGSNAYDRIFTTTNINNQFKGNLGVTINYNIWNGISFRTINGVDWRNTNTSRFIDPTSFAGTTFTGAGSGNAGAGFPTSGVYGEGNAENLGLISTTGLVYSKSIGEKHTVNASAMFEMIRNKFRSMGITTFGINPSLPNTFAGASAGTATNNYIPTFSGGKTLNGLFSTFATVDYTYDGKYTFSGSIRRDAPSQVPETNRNNIFYSFGASWNIMRENFMDKQNIFQDAVLRASYGESGNANGFTSNFGYIATYGQLGAGYAGAPAIIPTSPGNLDYKLESQVISNVGLDLSFLDRRINTTFEYYIKDTRNLFVDQSLSRTTGFNALSTNAAKMRNQGFEFSVNADVIRRNDFRLSLGVNGATLKNEILDLGQVSEIPLGTGIIREGLPLGTHFIVGYAGVDPQTGDPIYTDVNGNPTSVYSAANNRADFGTYLPSFTGGANMDINFKGFDFSIFFSTAQGVKRFNNESFFYETTNSNIGFNKRVEMLTETWTESRTITDYQRIGTQRQFSSKDIRDASFVRLRNMQIGYTLDSKRIKGIPVRSFRFWAQGQNLYTWTKWQGFDPEESNNIATYEFPNPRTITVGLDINF</sequence>
<dbReference type="Gene3D" id="2.170.130.10">
    <property type="entry name" value="TonB-dependent receptor, plug domain"/>
    <property type="match status" value="1"/>
</dbReference>
<evidence type="ECO:0000256" key="6">
    <source>
        <dbReference type="ARBA" id="ARBA00023237"/>
    </source>
</evidence>
<evidence type="ECO:0000256" key="7">
    <source>
        <dbReference type="PROSITE-ProRule" id="PRU01360"/>
    </source>
</evidence>
<evidence type="ECO:0000313" key="11">
    <source>
        <dbReference type="Proteomes" id="UP001200145"/>
    </source>
</evidence>